<name>A0A0A3XVL9_BRAJP</name>
<dbReference type="InterPro" id="IPR011008">
    <property type="entry name" value="Dimeric_a/b-barrel"/>
</dbReference>
<dbReference type="AlphaFoldDB" id="A0A0A3XVL9"/>
<dbReference type="EMBL" id="JRPN01000018">
    <property type="protein sequence ID" value="KGT77211.1"/>
    <property type="molecule type" value="Genomic_DNA"/>
</dbReference>
<evidence type="ECO:0008006" key="3">
    <source>
        <dbReference type="Google" id="ProtNLM"/>
    </source>
</evidence>
<gene>
    <name evidence="1" type="ORF">MA20_21635</name>
</gene>
<comment type="caution">
    <text evidence="1">The sequence shown here is derived from an EMBL/GenBank/DDBJ whole genome shotgun (WGS) entry which is preliminary data.</text>
</comment>
<proteinExistence type="predicted"/>
<organism evidence="1 2">
    <name type="scientific">Bradyrhizobium japonicum</name>
    <dbReference type="NCBI Taxonomy" id="375"/>
    <lineage>
        <taxon>Bacteria</taxon>
        <taxon>Pseudomonadati</taxon>
        <taxon>Pseudomonadota</taxon>
        <taxon>Alphaproteobacteria</taxon>
        <taxon>Hyphomicrobiales</taxon>
        <taxon>Nitrobacteraceae</taxon>
        <taxon>Bradyrhizobium</taxon>
    </lineage>
</organism>
<protein>
    <recommendedName>
        <fullName evidence="3">DUF718 domain-containing protein</fullName>
    </recommendedName>
</protein>
<dbReference type="Proteomes" id="UP000030377">
    <property type="component" value="Unassembled WGS sequence"/>
</dbReference>
<dbReference type="SUPFAM" id="SSF54909">
    <property type="entry name" value="Dimeric alpha+beta barrel"/>
    <property type="match status" value="1"/>
</dbReference>
<accession>A0A0A3XVL9</accession>
<evidence type="ECO:0000313" key="1">
    <source>
        <dbReference type="EMBL" id="KGT77211.1"/>
    </source>
</evidence>
<dbReference type="RefSeq" id="WP_028159085.1">
    <property type="nucleotide sequence ID" value="NZ_JANUDC010000001.1"/>
</dbReference>
<dbReference type="eggNOG" id="COG3254">
    <property type="taxonomic scope" value="Bacteria"/>
</dbReference>
<reference evidence="1 2" key="1">
    <citation type="submission" date="2014-09" db="EMBL/GenBank/DDBJ databases">
        <title>Draft genome of Bradyrhizobium japonicum Is-34.</title>
        <authorList>
            <person name="Tsurumaru H."/>
            <person name="Yamakawa T."/>
            <person name="Hashimoto S."/>
            <person name="Okizaki K."/>
            <person name="Kanesaki Y."/>
            <person name="Yoshikawa H."/>
            <person name="Yajima S."/>
        </authorList>
    </citation>
    <scope>NUCLEOTIDE SEQUENCE [LARGE SCALE GENOMIC DNA]</scope>
    <source>
        <strain evidence="1 2">Is-34</strain>
    </source>
</reference>
<evidence type="ECO:0000313" key="2">
    <source>
        <dbReference type="Proteomes" id="UP000030377"/>
    </source>
</evidence>
<sequence>MQVYNVVKFRVKPGEEAAFLDAHRGGKAKWPGLEHGVIIRTGEQTFCLIGTWASQDALVAARSAMIKTLDSFRSVLEDQGNGRGVTDAVSGAVVLAL</sequence>